<evidence type="ECO:0000256" key="6">
    <source>
        <dbReference type="SAM" id="Phobius"/>
    </source>
</evidence>
<keyword evidence="6" id="KW-0472">Membrane</keyword>
<evidence type="ECO:0000313" key="8">
    <source>
        <dbReference type="EMBL" id="MEQ2709839.1"/>
    </source>
</evidence>
<evidence type="ECO:0000256" key="3">
    <source>
        <dbReference type="ARBA" id="ARBA00022692"/>
    </source>
</evidence>
<keyword evidence="1" id="KW-1003">Cell membrane</keyword>
<keyword evidence="2 8" id="KW-0132">Cell division</keyword>
<keyword evidence="9" id="KW-1185">Reference proteome</keyword>
<feature type="transmembrane region" description="Helical" evidence="6">
    <location>
        <begin position="21"/>
        <end position="42"/>
    </location>
</feature>
<dbReference type="PANTHER" id="PTHR37820">
    <property type="entry name" value="CELL DIVISION PROTEIN DIVIB"/>
    <property type="match status" value="1"/>
</dbReference>
<dbReference type="Proteomes" id="UP001482154">
    <property type="component" value="Unassembled WGS sequence"/>
</dbReference>
<evidence type="ECO:0000256" key="1">
    <source>
        <dbReference type="ARBA" id="ARBA00022475"/>
    </source>
</evidence>
<sequence length="256" mass="29257">MEDNNVIRMDEHKNKNKVHKISFKKILLGFIVCIALSILVIAGTCKTKKIKIDGLSYYTQAEVRKAIAENGYINNSVGYYLKCKFATPKILPFVDTIYVSINAPDSITIHVKEKKRAGCLQYNGKYVYFDKNGYALESHEKKYDNVPLVTGLKYNELQMQKKIDVKDEKVFSYLLELTTAISKYHLPIDQIHIKDDGNALLISGDITVDLYDKNDIDIKIPELKGMLKKVKGKSGTIDMRYFSEDRKIAIFQPKNS</sequence>
<dbReference type="GO" id="GO:0051301">
    <property type="term" value="P:cell division"/>
    <property type="evidence" value="ECO:0007669"/>
    <property type="project" value="UniProtKB-KW"/>
</dbReference>
<evidence type="ECO:0000313" key="9">
    <source>
        <dbReference type="Proteomes" id="UP001482154"/>
    </source>
</evidence>
<dbReference type="EMBL" id="JBBNIN010000002">
    <property type="protein sequence ID" value="MEQ2709839.1"/>
    <property type="molecule type" value="Genomic_DNA"/>
</dbReference>
<feature type="domain" description="Cell division protein FtsQ/DivIB C-terminal" evidence="7">
    <location>
        <begin position="121"/>
        <end position="240"/>
    </location>
</feature>
<accession>A0ABV1IRK0</accession>
<reference evidence="8 9" key="1">
    <citation type="submission" date="2024-04" db="EMBL/GenBank/DDBJ databases">
        <title>Human intestinal bacterial collection.</title>
        <authorList>
            <person name="Pauvert C."/>
            <person name="Hitch T.C.A."/>
            <person name="Clavel T."/>
        </authorList>
    </citation>
    <scope>NUCLEOTIDE SEQUENCE [LARGE SCALE GENOMIC DNA]</scope>
    <source>
        <strain evidence="8 9">CLA-AA-H249</strain>
    </source>
</reference>
<dbReference type="RefSeq" id="WP_117944733.1">
    <property type="nucleotide sequence ID" value="NZ_JBBNIN010000002.1"/>
</dbReference>
<keyword evidence="5" id="KW-0131">Cell cycle</keyword>
<name>A0ABV1IRK0_9FIRM</name>
<evidence type="ECO:0000256" key="2">
    <source>
        <dbReference type="ARBA" id="ARBA00022618"/>
    </source>
</evidence>
<proteinExistence type="predicted"/>
<protein>
    <submittedName>
        <fullName evidence="8">Cell division protein FtsQ/DivIB</fullName>
    </submittedName>
</protein>
<gene>
    <name evidence="8" type="ORF">AAAU51_01430</name>
</gene>
<evidence type="ECO:0000256" key="5">
    <source>
        <dbReference type="ARBA" id="ARBA00023306"/>
    </source>
</evidence>
<organism evidence="8 9">
    <name type="scientific">Anaerostipes amylophilus</name>
    <dbReference type="NCBI Taxonomy" id="2981779"/>
    <lineage>
        <taxon>Bacteria</taxon>
        <taxon>Bacillati</taxon>
        <taxon>Bacillota</taxon>
        <taxon>Clostridia</taxon>
        <taxon>Lachnospirales</taxon>
        <taxon>Lachnospiraceae</taxon>
        <taxon>Anaerostipes</taxon>
    </lineage>
</organism>
<keyword evidence="3 6" id="KW-0812">Transmembrane</keyword>
<dbReference type="InterPro" id="IPR050487">
    <property type="entry name" value="FtsQ_DivIB"/>
</dbReference>
<dbReference type="PANTHER" id="PTHR37820:SF1">
    <property type="entry name" value="CELL DIVISION PROTEIN FTSQ"/>
    <property type="match status" value="1"/>
</dbReference>
<dbReference type="Pfam" id="PF03799">
    <property type="entry name" value="FtsQ_DivIB_C"/>
    <property type="match status" value="1"/>
</dbReference>
<evidence type="ECO:0000259" key="7">
    <source>
        <dbReference type="Pfam" id="PF03799"/>
    </source>
</evidence>
<evidence type="ECO:0000256" key="4">
    <source>
        <dbReference type="ARBA" id="ARBA00022989"/>
    </source>
</evidence>
<keyword evidence="4 6" id="KW-1133">Transmembrane helix</keyword>
<comment type="caution">
    <text evidence="8">The sequence shown here is derived from an EMBL/GenBank/DDBJ whole genome shotgun (WGS) entry which is preliminary data.</text>
</comment>
<dbReference type="InterPro" id="IPR005548">
    <property type="entry name" value="Cell_div_FtsQ/DivIB_C"/>
</dbReference>